<keyword evidence="2" id="KW-1185">Reference proteome</keyword>
<protein>
    <recommendedName>
        <fullName evidence="3">NERD domain-containing protein</fullName>
    </recommendedName>
</protein>
<dbReference type="Proteomes" id="UP000664052">
    <property type="component" value="Unassembled WGS sequence"/>
</dbReference>
<evidence type="ECO:0000313" key="2">
    <source>
        <dbReference type="Proteomes" id="UP000664052"/>
    </source>
</evidence>
<dbReference type="EMBL" id="JAFIMU010000009">
    <property type="protein sequence ID" value="MBN8231507.1"/>
    <property type="molecule type" value="Genomic_DNA"/>
</dbReference>
<proteinExistence type="predicted"/>
<reference evidence="1 2" key="1">
    <citation type="submission" date="2021-02" db="EMBL/GenBank/DDBJ databases">
        <title>De Novo genome assembly of isolated myxobacteria.</title>
        <authorList>
            <person name="Stevens D.C."/>
        </authorList>
    </citation>
    <scope>NUCLEOTIDE SEQUENCE [LARGE SCALE GENOMIC DNA]</scope>
    <source>
        <strain evidence="1 2">ATCC 29039</strain>
    </source>
</reference>
<name>A0ABS3DJK8_9BACT</name>
<comment type="caution">
    <text evidence="1">The sequence shown here is derived from an EMBL/GenBank/DDBJ whole genome shotgun (WGS) entry which is preliminary data.</text>
</comment>
<dbReference type="RefSeq" id="WP_207055816.1">
    <property type="nucleotide sequence ID" value="NZ_JAFIMU010000009.1"/>
</dbReference>
<evidence type="ECO:0008006" key="3">
    <source>
        <dbReference type="Google" id="ProtNLM"/>
    </source>
</evidence>
<organism evidence="1 2">
    <name type="scientific">Corallococcus macrosporus</name>
    <dbReference type="NCBI Taxonomy" id="35"/>
    <lineage>
        <taxon>Bacteria</taxon>
        <taxon>Pseudomonadati</taxon>
        <taxon>Myxococcota</taxon>
        <taxon>Myxococcia</taxon>
        <taxon>Myxococcales</taxon>
        <taxon>Cystobacterineae</taxon>
        <taxon>Myxococcaceae</taxon>
        <taxon>Corallococcus</taxon>
    </lineage>
</organism>
<evidence type="ECO:0000313" key="1">
    <source>
        <dbReference type="EMBL" id="MBN8231507.1"/>
    </source>
</evidence>
<gene>
    <name evidence="1" type="ORF">JYK02_28740</name>
</gene>
<accession>A0ABS3DJK8</accession>
<sequence>MNPRFDRLLDREVEGLVAPGGPLHFLVTRPGTKDGEPLDVHLREGNIVTLYLGLTKLLDIKLMAGAVKLSADAFYRGQAAALALFPTQSNSAQALPHQLAATWDAYRDNLQVQKSKVGQEGPWQTRLSRRYGPGFRTTDPWCVIDRECVIGYPNARMRKEIHDDLRARHAPVAQSLLGNQELRLKTGSQELRGNEVDALAVTPQGDLFIMEVKHGRDAAGLYSAPIQLWGYLEQWRRLREAQSGLRESINRMIEQRKRLKLLPGHAPMLREGFELKPLVMVGGPPPSPEVLRRFSAVRETVERFHPGSVGGLAIEQIESPDP</sequence>